<dbReference type="OrthoDB" id="414075at2759"/>
<name>A0A8H7AQD6_9EURO</name>
<feature type="domain" description="Large ribosomal subunit protein mL46 N-terminal" evidence="1">
    <location>
        <begin position="82"/>
        <end position="172"/>
    </location>
</feature>
<dbReference type="Pfam" id="PF11788">
    <property type="entry name" value="MRP-L46"/>
    <property type="match status" value="1"/>
</dbReference>
<gene>
    <name evidence="2" type="ORF">GJ744_005362</name>
</gene>
<sequence>MNPSHQGAKRVASYLSASKTHICLSCRLAIAIPSQPPRYRSYATTATTPSLLLLLLLPPKQQQANELLAQPQPRPPPNPPTQIKAGIVLSRPPILTPDPHPFETAYHLYQRRLNERLVLPFTQYFYFKPDTPAYEAWRIARKARNGVAGRDVGGYNAFGKEGWNDEALMGDESGERAVIVRKLIDEEGRARKDRDVLGAQGKAADGGGNGYGWADRGGPRRMRRAM</sequence>
<dbReference type="AlphaFoldDB" id="A0A8H7AQD6"/>
<protein>
    <recommendedName>
        <fullName evidence="1">Large ribosomal subunit protein mL46 N-terminal domain-containing protein</fullName>
    </recommendedName>
</protein>
<keyword evidence="3" id="KW-1185">Reference proteome</keyword>
<dbReference type="Proteomes" id="UP000606974">
    <property type="component" value="Unassembled WGS sequence"/>
</dbReference>
<reference evidence="2" key="1">
    <citation type="submission" date="2020-02" db="EMBL/GenBank/DDBJ databases">
        <authorList>
            <person name="Palmer J.M."/>
        </authorList>
    </citation>
    <scope>NUCLEOTIDE SEQUENCE</scope>
    <source>
        <strain evidence="2">EPUS1.4</strain>
        <tissue evidence="2">Thallus</tissue>
    </source>
</reference>
<comment type="caution">
    <text evidence="2">The sequence shown here is derived from an EMBL/GenBank/DDBJ whole genome shotgun (WGS) entry which is preliminary data.</text>
</comment>
<evidence type="ECO:0000259" key="1">
    <source>
        <dbReference type="Pfam" id="PF11788"/>
    </source>
</evidence>
<dbReference type="InterPro" id="IPR040008">
    <property type="entry name" value="Ribosomal_mL46"/>
</dbReference>
<evidence type="ECO:0000313" key="2">
    <source>
        <dbReference type="EMBL" id="KAF7511131.1"/>
    </source>
</evidence>
<proteinExistence type="predicted"/>
<dbReference type="InterPro" id="IPR021757">
    <property type="entry name" value="Ribosomal_mL46_N"/>
</dbReference>
<dbReference type="PANTHER" id="PTHR13124">
    <property type="entry name" value="39S RIBOSOMAL PROTEIN L46, MITOCHONDRIAL PRECURSOR-RELATED"/>
    <property type="match status" value="1"/>
</dbReference>
<evidence type="ECO:0000313" key="3">
    <source>
        <dbReference type="Proteomes" id="UP000606974"/>
    </source>
</evidence>
<organism evidence="2 3">
    <name type="scientific">Endocarpon pusillum</name>
    <dbReference type="NCBI Taxonomy" id="364733"/>
    <lineage>
        <taxon>Eukaryota</taxon>
        <taxon>Fungi</taxon>
        <taxon>Dikarya</taxon>
        <taxon>Ascomycota</taxon>
        <taxon>Pezizomycotina</taxon>
        <taxon>Eurotiomycetes</taxon>
        <taxon>Chaetothyriomycetidae</taxon>
        <taxon>Verrucariales</taxon>
        <taxon>Verrucariaceae</taxon>
        <taxon>Endocarpon</taxon>
    </lineage>
</organism>
<dbReference type="EMBL" id="JAACFV010000023">
    <property type="protein sequence ID" value="KAF7511131.1"/>
    <property type="molecule type" value="Genomic_DNA"/>
</dbReference>
<dbReference type="GO" id="GO:0003735">
    <property type="term" value="F:structural constituent of ribosome"/>
    <property type="evidence" value="ECO:0007669"/>
    <property type="project" value="InterPro"/>
</dbReference>
<dbReference type="PANTHER" id="PTHR13124:SF12">
    <property type="entry name" value="LARGE RIBOSOMAL SUBUNIT PROTEIN ML46"/>
    <property type="match status" value="1"/>
</dbReference>
<accession>A0A8H7AQD6</accession>
<dbReference type="GO" id="GO:0005762">
    <property type="term" value="C:mitochondrial large ribosomal subunit"/>
    <property type="evidence" value="ECO:0007669"/>
    <property type="project" value="TreeGrafter"/>
</dbReference>